<dbReference type="Proteomes" id="UP000639338">
    <property type="component" value="Unassembled WGS sequence"/>
</dbReference>
<keyword evidence="9 12" id="KW-0472">Membrane</keyword>
<keyword evidence="4" id="KW-0479">Metal-binding</keyword>
<dbReference type="PANTHER" id="PTHR23289:SF2">
    <property type="entry name" value="CYTOCHROME C OXIDASE ASSEMBLY PROTEIN COX15 HOMOLOG"/>
    <property type="match status" value="1"/>
</dbReference>
<dbReference type="EMBL" id="JACMRX010000001">
    <property type="protein sequence ID" value="KAF7998315.1"/>
    <property type="molecule type" value="Genomic_DNA"/>
</dbReference>
<dbReference type="PANTHER" id="PTHR23289">
    <property type="entry name" value="CYTOCHROME C OXIDASE ASSEMBLY PROTEIN COX15"/>
    <property type="match status" value="1"/>
</dbReference>
<evidence type="ECO:0000256" key="11">
    <source>
        <dbReference type="ARBA" id="ARBA00048044"/>
    </source>
</evidence>
<evidence type="ECO:0000256" key="7">
    <source>
        <dbReference type="ARBA" id="ARBA00023004"/>
    </source>
</evidence>
<feature type="transmembrane region" description="Helical" evidence="12">
    <location>
        <begin position="230"/>
        <end position="251"/>
    </location>
</feature>
<keyword evidence="3 12" id="KW-0812">Transmembrane</keyword>
<feature type="transmembrane region" description="Helical" evidence="12">
    <location>
        <begin position="162"/>
        <end position="180"/>
    </location>
</feature>
<keyword evidence="8" id="KW-0350">Heme biosynthesis</keyword>
<evidence type="ECO:0000256" key="12">
    <source>
        <dbReference type="SAM" id="Phobius"/>
    </source>
</evidence>
<gene>
    <name evidence="13" type="ORF">HCN44_009713</name>
</gene>
<accession>A0A835CZ56</accession>
<keyword evidence="5 12" id="KW-1133">Transmembrane helix</keyword>
<dbReference type="InterPro" id="IPR023754">
    <property type="entry name" value="HemeA_Synthase_type2"/>
</dbReference>
<dbReference type="GO" id="GO:0046872">
    <property type="term" value="F:metal ion binding"/>
    <property type="evidence" value="ECO:0007669"/>
    <property type="project" value="UniProtKB-KW"/>
</dbReference>
<dbReference type="InterPro" id="IPR003780">
    <property type="entry name" value="COX15/CtaA_fam"/>
</dbReference>
<comment type="catalytic activity">
    <reaction evidence="11">
        <text>Fe(II)-heme o + 2 A + H2O = Fe(II)-heme a + 2 AH2</text>
        <dbReference type="Rhea" id="RHEA:63388"/>
        <dbReference type="ChEBI" id="CHEBI:13193"/>
        <dbReference type="ChEBI" id="CHEBI:15377"/>
        <dbReference type="ChEBI" id="CHEBI:17499"/>
        <dbReference type="ChEBI" id="CHEBI:60530"/>
        <dbReference type="ChEBI" id="CHEBI:61715"/>
        <dbReference type="EC" id="1.17.99.9"/>
    </reaction>
    <physiologicalReaction direction="left-to-right" evidence="11">
        <dbReference type="Rhea" id="RHEA:63389"/>
    </physiologicalReaction>
</comment>
<evidence type="ECO:0000256" key="10">
    <source>
        <dbReference type="ARBA" id="ARBA00044501"/>
    </source>
</evidence>
<reference evidence="13 14" key="1">
    <citation type="submission" date="2020-08" db="EMBL/GenBank/DDBJ databases">
        <title>Aphidius gifuensis genome sequencing and assembly.</title>
        <authorList>
            <person name="Du Z."/>
        </authorList>
    </citation>
    <scope>NUCLEOTIDE SEQUENCE [LARGE SCALE GENOMIC DNA]</scope>
    <source>
        <strain evidence="13">YNYX2018</strain>
        <tissue evidence="13">Adults</tissue>
    </source>
</reference>
<evidence type="ECO:0000256" key="9">
    <source>
        <dbReference type="ARBA" id="ARBA00023136"/>
    </source>
</evidence>
<keyword evidence="6" id="KW-0560">Oxidoreductase</keyword>
<evidence type="ECO:0000256" key="5">
    <source>
        <dbReference type="ARBA" id="ARBA00022989"/>
    </source>
</evidence>
<comment type="subcellular location">
    <subcellularLocation>
        <location evidence="2">Membrane</location>
        <topology evidence="2">Multi-pass membrane protein</topology>
    </subcellularLocation>
</comment>
<feature type="transmembrane region" description="Helical" evidence="12">
    <location>
        <begin position="77"/>
        <end position="98"/>
    </location>
</feature>
<dbReference type="GO" id="GO:0006784">
    <property type="term" value="P:heme A biosynthetic process"/>
    <property type="evidence" value="ECO:0007669"/>
    <property type="project" value="InterPro"/>
</dbReference>
<feature type="transmembrane region" description="Helical" evidence="12">
    <location>
        <begin position="377"/>
        <end position="400"/>
    </location>
</feature>
<dbReference type="OrthoDB" id="1726137at2759"/>
<keyword evidence="7" id="KW-0408">Iron</keyword>
<evidence type="ECO:0000256" key="4">
    <source>
        <dbReference type="ARBA" id="ARBA00022723"/>
    </source>
</evidence>
<sequence length="434" mass="48623">MLSVARLCSKNLTRQLITNVSLTTQRNFCNVVKKPISLTGLLKCPITSIGQISGCLRKSGTLALNYSSAVNKKTNKIVGSWLLVCSGMVFVAVALGGVTRLTESGLSMVTWRLLGEKMPVSDGQWIEEFEKYKQYPEYKIMNKEMTLEEFKRIWWMEYAHRMWGRLIGIVYGVPALYFWYNGMLKKGMKMRVLILGSLIGAQGLMGWYMVKSGLEDRFQGPNDVPRVSQYRLAAHLGLALTLYTGFLYNALGYLIPSKQLPLDWFNKENINHELLNGLVRFKRMIYCTKGLVLLTALSGAFVAGLDAGLIYNSFPLMADKFIPDDILAFSPMLRNFTENPTTVQFDHRILGISTLTLITLMAWKSRGLALPGRGSRAMATLLCAGYFQVVLGITTLISYVPVHLAATHQSGSMLVLGAATWLCHELKYIRKIPK</sequence>
<comment type="cofactor">
    <cofactor evidence="1">
        <name>heme b</name>
        <dbReference type="ChEBI" id="CHEBI:60344"/>
    </cofactor>
</comment>
<dbReference type="AlphaFoldDB" id="A0A835CZ56"/>
<dbReference type="GO" id="GO:0005743">
    <property type="term" value="C:mitochondrial inner membrane"/>
    <property type="evidence" value="ECO:0007669"/>
    <property type="project" value="TreeGrafter"/>
</dbReference>
<proteinExistence type="inferred from homology"/>
<evidence type="ECO:0008006" key="15">
    <source>
        <dbReference type="Google" id="ProtNLM"/>
    </source>
</evidence>
<evidence type="ECO:0000256" key="2">
    <source>
        <dbReference type="ARBA" id="ARBA00004141"/>
    </source>
</evidence>
<evidence type="ECO:0000313" key="13">
    <source>
        <dbReference type="EMBL" id="KAF7998315.1"/>
    </source>
</evidence>
<keyword evidence="14" id="KW-1185">Reference proteome</keyword>
<dbReference type="HAMAP" id="MF_01665">
    <property type="entry name" value="HemeA_synth_type2"/>
    <property type="match status" value="1"/>
</dbReference>
<dbReference type="Pfam" id="PF02628">
    <property type="entry name" value="COX15-CtaA"/>
    <property type="match status" value="1"/>
</dbReference>
<comment type="pathway">
    <text evidence="10">Porphyrin-containing compound metabolism; heme A biosynthesis; heme A from heme O: step 1/1.</text>
</comment>
<dbReference type="GO" id="GO:0120547">
    <property type="term" value="F:heme A synthase activity"/>
    <property type="evidence" value="ECO:0007669"/>
    <property type="project" value="UniProtKB-EC"/>
</dbReference>
<evidence type="ECO:0000313" key="14">
    <source>
        <dbReference type="Proteomes" id="UP000639338"/>
    </source>
</evidence>
<comment type="caution">
    <text evidence="13">The sequence shown here is derived from an EMBL/GenBank/DDBJ whole genome shotgun (WGS) entry which is preliminary data.</text>
</comment>
<evidence type="ECO:0000256" key="8">
    <source>
        <dbReference type="ARBA" id="ARBA00023133"/>
    </source>
</evidence>
<name>A0A835CZ56_APHGI</name>
<dbReference type="GO" id="GO:0016653">
    <property type="term" value="F:oxidoreductase activity, acting on NAD(P)H, heme protein as acceptor"/>
    <property type="evidence" value="ECO:0007669"/>
    <property type="project" value="TreeGrafter"/>
</dbReference>
<protein>
    <recommendedName>
        <fullName evidence="15">Cytochrome c oxidase assembly protein COX15 homolog</fullName>
    </recommendedName>
</protein>
<feature type="transmembrane region" description="Helical" evidence="12">
    <location>
        <begin position="290"/>
        <end position="311"/>
    </location>
</feature>
<organism evidence="13 14">
    <name type="scientific">Aphidius gifuensis</name>
    <name type="common">Parasitoid wasp</name>
    <dbReference type="NCBI Taxonomy" id="684658"/>
    <lineage>
        <taxon>Eukaryota</taxon>
        <taxon>Metazoa</taxon>
        <taxon>Ecdysozoa</taxon>
        <taxon>Arthropoda</taxon>
        <taxon>Hexapoda</taxon>
        <taxon>Insecta</taxon>
        <taxon>Pterygota</taxon>
        <taxon>Neoptera</taxon>
        <taxon>Endopterygota</taxon>
        <taxon>Hymenoptera</taxon>
        <taxon>Apocrita</taxon>
        <taxon>Ichneumonoidea</taxon>
        <taxon>Braconidae</taxon>
        <taxon>Aphidiinae</taxon>
        <taxon>Aphidius</taxon>
    </lineage>
</organism>
<evidence type="ECO:0000256" key="3">
    <source>
        <dbReference type="ARBA" id="ARBA00022692"/>
    </source>
</evidence>
<evidence type="ECO:0000256" key="6">
    <source>
        <dbReference type="ARBA" id="ARBA00023002"/>
    </source>
</evidence>
<feature type="transmembrane region" description="Helical" evidence="12">
    <location>
        <begin position="192"/>
        <end position="210"/>
    </location>
</feature>
<evidence type="ECO:0000256" key="1">
    <source>
        <dbReference type="ARBA" id="ARBA00001970"/>
    </source>
</evidence>